<comment type="similarity">
    <text evidence="16">Belongs to the SLMAP family.</text>
</comment>
<evidence type="ECO:0000256" key="2">
    <source>
        <dbReference type="ARBA" id="ARBA00004304"/>
    </source>
</evidence>
<organism evidence="22 23">
    <name type="scientific">Romanomermis culicivorax</name>
    <name type="common">Nematode worm</name>
    <dbReference type="NCBI Taxonomy" id="13658"/>
    <lineage>
        <taxon>Eukaryota</taxon>
        <taxon>Metazoa</taxon>
        <taxon>Ecdysozoa</taxon>
        <taxon>Nematoda</taxon>
        <taxon>Enoplea</taxon>
        <taxon>Dorylaimia</taxon>
        <taxon>Mermithida</taxon>
        <taxon>Mermithoidea</taxon>
        <taxon>Mermithidae</taxon>
        <taxon>Romanomermis</taxon>
    </lineage>
</organism>
<evidence type="ECO:0000313" key="23">
    <source>
        <dbReference type="WBParaSite" id="nRc.2.0.1.t12034-RA"/>
    </source>
</evidence>
<dbReference type="SUPFAM" id="SSF49879">
    <property type="entry name" value="SMAD/FHA domain"/>
    <property type="match status" value="1"/>
</dbReference>
<dbReference type="InterPro" id="IPR000253">
    <property type="entry name" value="FHA_dom"/>
</dbReference>
<dbReference type="Gene3D" id="2.60.200.20">
    <property type="match status" value="1"/>
</dbReference>
<dbReference type="FunFam" id="2.60.200.20:FF:000003">
    <property type="entry name" value="sarcolemmal membrane-associated protein isoform X2"/>
    <property type="match status" value="1"/>
</dbReference>
<evidence type="ECO:0000256" key="7">
    <source>
        <dbReference type="ARBA" id="ARBA00022692"/>
    </source>
</evidence>
<keyword evidence="10 19" id="KW-0175">Coiled coil</keyword>
<keyword evidence="12" id="KW-0472">Membrane</keyword>
<evidence type="ECO:0000256" key="8">
    <source>
        <dbReference type="ARBA" id="ARBA00022824"/>
    </source>
</evidence>
<evidence type="ECO:0000256" key="6">
    <source>
        <dbReference type="ARBA" id="ARBA00022553"/>
    </source>
</evidence>
<keyword evidence="4" id="KW-1003">Cell membrane</keyword>
<evidence type="ECO:0000256" key="20">
    <source>
        <dbReference type="SAM" id="MobiDB-lite"/>
    </source>
</evidence>
<dbReference type="GO" id="GO:0042383">
    <property type="term" value="C:sarcolemma"/>
    <property type="evidence" value="ECO:0007669"/>
    <property type="project" value="UniProtKB-SubCell"/>
</dbReference>
<accession>A0A915ICW6</accession>
<keyword evidence="9" id="KW-1133">Transmembrane helix</keyword>
<evidence type="ECO:0000256" key="5">
    <source>
        <dbReference type="ARBA" id="ARBA00022490"/>
    </source>
</evidence>
<evidence type="ECO:0000256" key="10">
    <source>
        <dbReference type="ARBA" id="ARBA00023054"/>
    </source>
</evidence>
<dbReference type="GO" id="GO:0031966">
    <property type="term" value="C:mitochondrial membrane"/>
    <property type="evidence" value="ECO:0007669"/>
    <property type="project" value="UniProtKB-SubCell"/>
</dbReference>
<evidence type="ECO:0000256" key="19">
    <source>
        <dbReference type="SAM" id="Coils"/>
    </source>
</evidence>
<keyword evidence="13" id="KW-0206">Cytoskeleton</keyword>
<keyword evidence="11" id="KW-0496">Mitochondrion</keyword>
<keyword evidence="6" id="KW-0597">Phosphoprotein</keyword>
<keyword evidence="5" id="KW-0963">Cytoplasm</keyword>
<dbReference type="CDD" id="cd22679">
    <property type="entry name" value="FHA_SLMAP"/>
    <property type="match status" value="1"/>
</dbReference>
<evidence type="ECO:0000256" key="17">
    <source>
        <dbReference type="ARBA" id="ARBA00066015"/>
    </source>
</evidence>
<comment type="subunit">
    <text evidence="17">Homodimer. Interacts with myosin. Interacts with SIKE1 and both associate with the STRIPAK core complex composed of PP2A catalytic and scaffolding subunits, the striatins (PP2A regulatory subunits), the striatin-associated proteins MOB4, STRIP1 and STRIP2, PDCD10 and members of the STE20 kinases, such as STK24 and STK26. Interacts (via FHA domain) with STK3 (when phosphorylated); the interaction associates STK3 with the STRIPAK complex.</text>
</comment>
<evidence type="ECO:0000256" key="13">
    <source>
        <dbReference type="ARBA" id="ARBA00023212"/>
    </source>
</evidence>
<evidence type="ECO:0000256" key="15">
    <source>
        <dbReference type="ARBA" id="ARBA00060409"/>
    </source>
</evidence>
<comment type="subcellular location">
    <subcellularLocation>
        <location evidence="15">Cell membrane</location>
        <location evidence="15">Sarcolemma</location>
        <topology evidence="15">Single-pass type IV membrane protein</topology>
    </subcellularLocation>
    <subcellularLocation>
        <location evidence="1">Cytoplasm</location>
        <location evidence="1">Cytoskeleton</location>
        <location evidence="1">Microtubule organizing center</location>
        <location evidence="1">Centrosome</location>
    </subcellularLocation>
    <subcellularLocation>
        <location evidence="3">Endoplasmic reticulum membrane</location>
        <topology evidence="3">Single-pass membrane protein</topology>
    </subcellularLocation>
    <subcellularLocation>
        <location evidence="2">Mitochondrion membrane</location>
        <topology evidence="2">Single-pass membrane protein</topology>
    </subcellularLocation>
</comment>
<dbReference type="SMART" id="SM00240">
    <property type="entry name" value="FHA"/>
    <property type="match status" value="1"/>
</dbReference>
<dbReference type="InterPro" id="IPR008984">
    <property type="entry name" value="SMAD_FHA_dom_sf"/>
</dbReference>
<feature type="compositionally biased region" description="Basic and acidic residues" evidence="20">
    <location>
        <begin position="581"/>
        <end position="592"/>
    </location>
</feature>
<dbReference type="AlphaFoldDB" id="A0A915ICW6"/>
<keyword evidence="8" id="KW-0256">Endoplasmic reticulum</keyword>
<evidence type="ECO:0000256" key="14">
    <source>
        <dbReference type="ARBA" id="ARBA00057671"/>
    </source>
</evidence>
<protein>
    <recommendedName>
        <fullName evidence="18">Sarcolemmal membrane-associated protein</fullName>
    </recommendedName>
</protein>
<evidence type="ECO:0000256" key="1">
    <source>
        <dbReference type="ARBA" id="ARBA00004300"/>
    </source>
</evidence>
<dbReference type="PANTHER" id="PTHR15715:SF37">
    <property type="entry name" value="LD47843P"/>
    <property type="match status" value="1"/>
</dbReference>
<evidence type="ECO:0000256" key="16">
    <source>
        <dbReference type="ARBA" id="ARBA00061687"/>
    </source>
</evidence>
<dbReference type="Pfam" id="PF00498">
    <property type="entry name" value="FHA"/>
    <property type="match status" value="1"/>
</dbReference>
<feature type="compositionally biased region" description="Polar residues" evidence="20">
    <location>
        <begin position="543"/>
        <end position="554"/>
    </location>
</feature>
<name>A0A915ICW6_ROMCU</name>
<evidence type="ECO:0000259" key="21">
    <source>
        <dbReference type="PROSITE" id="PS50006"/>
    </source>
</evidence>
<feature type="coiled-coil region" evidence="19">
    <location>
        <begin position="388"/>
        <end position="415"/>
    </location>
</feature>
<evidence type="ECO:0000313" key="22">
    <source>
        <dbReference type="Proteomes" id="UP000887565"/>
    </source>
</evidence>
<keyword evidence="7" id="KW-0812">Transmembrane</keyword>
<evidence type="ECO:0000256" key="11">
    <source>
        <dbReference type="ARBA" id="ARBA00023128"/>
    </source>
</evidence>
<dbReference type="PROSITE" id="PS50006">
    <property type="entry name" value="FHA_DOMAIN"/>
    <property type="match status" value="1"/>
</dbReference>
<sequence length="688" mass="78294">MEVDLAGNSGNCAYAVFTPCQQSHPFEDRRIPFAEEQIKIGRAVAKLKPGSNNAIFDCKVLSRNHAVMWFENGRFFLKDTKSSNGTFVNNQRLSKGTEESTPKEIFSGDIVQFGVEIVENTKKVTHGCIISIARLYFPDGREASSRSEFDTTYANLSTSSAASHCLQSALPFSAINSQELYQLQQYIKEAVYREQLIESKLSTLQNLLSATQEASENSWRALIDEDRLLSRIEMLEGQLLAFSKNMNEDKLREQIIQLQEEKEKYELSGKEALRRALQEKMEAVQRLSDVERSLETTEEECAHLRESRAMASNEVKSLSDQNNDFQRRLNSLAQQLEEAEQRYKEMDQCLTAEKLELESRLVQVSNRDLYPQKVCSPYPEVATQLNGIDAKVEAISKFENDHQEEEEENNNKESRVSFQDIAQINCNLSEIVPPRTNLIHEKLKEQIVQLVKEKEICELKGKEEFQRVYEEKMETINRLQNVETDLKCVEQECMHLKELYASARSENKSISEKCSRALADMEILTDLLKESEQKRSILEEHPTVNNSYSQSSMPFSDEEESVKDIKADTSSNGTAGCSRISSDESTEKDSEEKIDNNFGWDDIMLQIRTIRQLDNSEVPLAQAPACSQQALENPLGDPTNVKIMGSWNNSMNLVFHKRIGGDIRGIHCTNSDGCKVSELLHFALPKHL</sequence>
<feature type="region of interest" description="Disordered" evidence="20">
    <location>
        <begin position="534"/>
        <end position="592"/>
    </location>
</feature>
<dbReference type="Proteomes" id="UP000887565">
    <property type="component" value="Unplaced"/>
</dbReference>
<evidence type="ECO:0000256" key="9">
    <source>
        <dbReference type="ARBA" id="ARBA00022989"/>
    </source>
</evidence>
<dbReference type="InterPro" id="IPR051176">
    <property type="entry name" value="Cent_Immune-Sig_Mod"/>
</dbReference>
<evidence type="ECO:0000256" key="12">
    <source>
        <dbReference type="ARBA" id="ARBA00023136"/>
    </source>
</evidence>
<evidence type="ECO:0000256" key="3">
    <source>
        <dbReference type="ARBA" id="ARBA00004389"/>
    </source>
</evidence>
<dbReference type="GO" id="GO:0005789">
    <property type="term" value="C:endoplasmic reticulum membrane"/>
    <property type="evidence" value="ECO:0007669"/>
    <property type="project" value="UniProtKB-SubCell"/>
</dbReference>
<feature type="domain" description="FHA" evidence="21">
    <location>
        <begin position="38"/>
        <end position="93"/>
    </location>
</feature>
<evidence type="ECO:0000256" key="18">
    <source>
        <dbReference type="ARBA" id="ARBA00074026"/>
    </source>
</evidence>
<comment type="function">
    <text evidence="14">Associates with the striatin-interacting phosphatase and kinase (STRIPAK) core complex, forming the extended (SIKE1:SLMAP)STRIPAK complex. The (SIKE1:SLMAP)STRIPAK complex dephosphorylates STK3 leading to the inhibition of Hippo signaling and the control of cell growth. May play a role during myoblast fusion.</text>
</comment>
<evidence type="ECO:0000256" key="4">
    <source>
        <dbReference type="ARBA" id="ARBA00022475"/>
    </source>
</evidence>
<keyword evidence="22" id="KW-1185">Reference proteome</keyword>
<reference evidence="23" key="1">
    <citation type="submission" date="2022-11" db="UniProtKB">
        <authorList>
            <consortium name="WormBaseParasite"/>
        </authorList>
    </citation>
    <scope>IDENTIFICATION</scope>
</reference>
<dbReference type="GO" id="GO:0005813">
    <property type="term" value="C:centrosome"/>
    <property type="evidence" value="ECO:0007669"/>
    <property type="project" value="UniProtKB-SubCell"/>
</dbReference>
<dbReference type="PANTHER" id="PTHR15715">
    <property type="entry name" value="CENTROSOMAL PROTEIN OF 170 KDA"/>
    <property type="match status" value="1"/>
</dbReference>
<dbReference type="CDD" id="cd21911">
    <property type="entry name" value="CC1_SLMAP"/>
    <property type="match status" value="1"/>
</dbReference>
<proteinExistence type="inferred from homology"/>
<feature type="coiled-coil region" evidence="19">
    <location>
        <begin position="248"/>
        <end position="356"/>
    </location>
</feature>
<dbReference type="WBParaSite" id="nRc.2.0.1.t12034-RA">
    <property type="protein sequence ID" value="nRc.2.0.1.t12034-RA"/>
    <property type="gene ID" value="nRc.2.0.1.g12034"/>
</dbReference>